<accession>A0ABS1VDF3</accession>
<dbReference type="RefSeq" id="WP_202829036.1">
    <property type="nucleotide sequence ID" value="NZ_JAEUXJ010000033.1"/>
</dbReference>
<protein>
    <recommendedName>
        <fullName evidence="3">LysR substrate-binding domain-containing protein</fullName>
    </recommendedName>
</protein>
<proteinExistence type="predicted"/>
<gene>
    <name evidence="1" type="ORF">JMJ55_28720</name>
</gene>
<evidence type="ECO:0000313" key="2">
    <source>
        <dbReference type="Proteomes" id="UP000606490"/>
    </source>
</evidence>
<reference evidence="1 2" key="1">
    <citation type="submission" date="2021-01" db="EMBL/GenBank/DDBJ databases">
        <title>Belnapia mucosa sp. nov. and Belnapia arida sp. nov., isolated from the Tabernas Desert (Almeria, Spain).</title>
        <authorList>
            <person name="Molina-Menor E."/>
            <person name="Vidal-Verdu A."/>
            <person name="Calonge A."/>
            <person name="Satari L."/>
            <person name="Pereto Magraner J."/>
            <person name="Porcar Miralles M."/>
        </authorList>
    </citation>
    <scope>NUCLEOTIDE SEQUENCE [LARGE SCALE GENOMIC DNA]</scope>
    <source>
        <strain evidence="1 2">T6</strain>
    </source>
</reference>
<dbReference type="EMBL" id="JAEUXJ010000033">
    <property type="protein sequence ID" value="MBL6459307.1"/>
    <property type="molecule type" value="Genomic_DNA"/>
</dbReference>
<comment type="caution">
    <text evidence="1">The sequence shown here is derived from an EMBL/GenBank/DDBJ whole genome shotgun (WGS) entry which is preliminary data.</text>
</comment>
<evidence type="ECO:0008006" key="3">
    <source>
        <dbReference type="Google" id="ProtNLM"/>
    </source>
</evidence>
<sequence>MLDAELASGRLVRLFPPHELPGSWVFALHSRPGLLRDPHVVQLREFLLSSARGGTPK</sequence>
<keyword evidence="2" id="KW-1185">Reference proteome</keyword>
<evidence type="ECO:0000313" key="1">
    <source>
        <dbReference type="EMBL" id="MBL6459307.1"/>
    </source>
</evidence>
<name>A0ABS1VDF3_9PROT</name>
<organism evidence="1 2">
    <name type="scientific">Belnapia mucosa</name>
    <dbReference type="NCBI Taxonomy" id="2804532"/>
    <lineage>
        <taxon>Bacteria</taxon>
        <taxon>Pseudomonadati</taxon>
        <taxon>Pseudomonadota</taxon>
        <taxon>Alphaproteobacteria</taxon>
        <taxon>Acetobacterales</taxon>
        <taxon>Roseomonadaceae</taxon>
        <taxon>Belnapia</taxon>
    </lineage>
</organism>
<dbReference type="Proteomes" id="UP000606490">
    <property type="component" value="Unassembled WGS sequence"/>
</dbReference>